<evidence type="ECO:0000256" key="1">
    <source>
        <dbReference type="ARBA" id="ARBA00004123"/>
    </source>
</evidence>
<dbReference type="Proteomes" id="UP000005627">
    <property type="component" value="Chromosome 5"/>
</dbReference>
<dbReference type="STRING" id="1076872.G8ZVQ3"/>
<dbReference type="Gene3D" id="2.40.50.430">
    <property type="match status" value="1"/>
</dbReference>
<comment type="similarity">
    <text evidence="2">Belongs to the DNA polymerase delta/II small subunit family.</text>
</comment>
<dbReference type="InterPro" id="IPR024826">
    <property type="entry name" value="DNA_pol_delta/II_ssu"/>
</dbReference>
<keyword evidence="6" id="KW-0235">DNA replication</keyword>
<dbReference type="GO" id="GO:0016035">
    <property type="term" value="C:zeta DNA polymerase complex"/>
    <property type="evidence" value="ECO:0007669"/>
    <property type="project" value="EnsemblFungi"/>
</dbReference>
<dbReference type="RefSeq" id="XP_003681908.1">
    <property type="nucleotide sequence ID" value="XM_003681860.1"/>
</dbReference>
<dbReference type="InterPro" id="IPR040663">
    <property type="entry name" value="DNA_pol_D_N"/>
</dbReference>
<proteinExistence type="inferred from homology"/>
<organism evidence="12 13">
    <name type="scientific">Torulaspora delbrueckii</name>
    <name type="common">Yeast</name>
    <name type="synonym">Candida colliculosa</name>
    <dbReference type="NCBI Taxonomy" id="4950"/>
    <lineage>
        <taxon>Eukaryota</taxon>
        <taxon>Fungi</taxon>
        <taxon>Dikarya</taxon>
        <taxon>Ascomycota</taxon>
        <taxon>Saccharomycotina</taxon>
        <taxon>Saccharomycetes</taxon>
        <taxon>Saccharomycetales</taxon>
        <taxon>Saccharomycetaceae</taxon>
        <taxon>Torulaspora</taxon>
    </lineage>
</organism>
<keyword evidence="8" id="KW-0539">Nucleus</keyword>
<dbReference type="FunCoup" id="G8ZVQ3">
    <property type="interactions" value="942"/>
</dbReference>
<dbReference type="PANTHER" id="PTHR10416">
    <property type="entry name" value="DNA POLYMERASE DELTA SUBUNIT 2"/>
    <property type="match status" value="1"/>
</dbReference>
<reference evidence="12 13" key="1">
    <citation type="journal article" date="2011" name="Proc. Natl. Acad. Sci. U.S.A.">
        <title>Evolutionary erosion of yeast sex chromosomes by mating-type switching accidents.</title>
        <authorList>
            <person name="Gordon J.L."/>
            <person name="Armisen D."/>
            <person name="Proux-Wera E."/>
            <person name="Oheigeartaigh S.S."/>
            <person name="Byrne K.P."/>
            <person name="Wolfe K.H."/>
        </authorList>
    </citation>
    <scope>NUCLEOTIDE SEQUENCE [LARGE SCALE GENOMIC DNA]</scope>
    <source>
        <strain evidence="13">ATCC 10662 / CBS 1146 / NBRC 0425 / NCYC 2629 / NRRL Y-866</strain>
    </source>
</reference>
<dbReference type="FunFam" id="2.40.50.430:FF:000002">
    <property type="entry name" value="DNA polymerase delta subunit"/>
    <property type="match status" value="1"/>
</dbReference>
<evidence type="ECO:0000259" key="11">
    <source>
        <dbReference type="Pfam" id="PF18018"/>
    </source>
</evidence>
<dbReference type="InParanoid" id="G8ZVQ3"/>
<protein>
    <recommendedName>
        <fullName evidence="3">DNA-directed DNA polymerase</fullName>
        <ecNumber evidence="3">2.7.7.7</ecNumber>
    </recommendedName>
</protein>
<evidence type="ECO:0000256" key="3">
    <source>
        <dbReference type="ARBA" id="ARBA00012417"/>
    </source>
</evidence>
<gene>
    <name evidence="12" type="primary">TDEL0E04540</name>
    <name evidence="12" type="ORF">TDEL_0E04540</name>
</gene>
<dbReference type="GO" id="GO:0006273">
    <property type="term" value="P:lagging strand elongation"/>
    <property type="evidence" value="ECO:0007669"/>
    <property type="project" value="UniProtKB-ARBA"/>
</dbReference>
<evidence type="ECO:0000313" key="12">
    <source>
        <dbReference type="EMBL" id="CCE92697.1"/>
    </source>
</evidence>
<evidence type="ECO:0000313" key="13">
    <source>
        <dbReference type="Proteomes" id="UP000005627"/>
    </source>
</evidence>
<dbReference type="GO" id="GO:0006281">
    <property type="term" value="P:DNA repair"/>
    <property type="evidence" value="ECO:0007669"/>
    <property type="project" value="UniProtKB-ARBA"/>
</dbReference>
<evidence type="ECO:0000256" key="2">
    <source>
        <dbReference type="ARBA" id="ARBA00006035"/>
    </source>
</evidence>
<name>G8ZVQ3_TORDE</name>
<evidence type="ECO:0000256" key="5">
    <source>
        <dbReference type="ARBA" id="ARBA00022695"/>
    </source>
</evidence>
<sequence>MFSAERPDDAEATKRVTLRENLDQDNAFELTAKDRSYDKQYFLMYKRRLEILKERTLKECQRRWDDHFTLNGKHVEMRKKVLDIQGNEPVWVIGSVYCEMKYKPNILEEVINDVYGAPDLTKSYTDPEGSDEIMLEDESGRVLLVGENIRATPFVTGAVIGVLGMEADAGTFQVLDICYPAALPQKSLRLSVPNGSKKKKIAFVSGLGINTTSPGNLLKLQLLQEYLMGRLGPVDEASQIGKLIICGDSLSFTFDEGSSGELVNCLETFGDFLSNVLQSIPVALMPGASDPTNKSLPQEPFHKALFQKSLKDHFEEINRNILDLVTNPYRFHIEGLEILALAGQSINDLCKYVIPAQGSSQDQDTLEHRLDLMECTMKWQNIIPTAPDTLWSYPYSDASPFVLDEWPHVYVVGNQPSYGSRDLEMHGKKVRLISVPKYSLSGNVVLFDPATFETEIINIEV</sequence>
<dbReference type="GO" id="GO:0003887">
    <property type="term" value="F:DNA-directed DNA polymerase activity"/>
    <property type="evidence" value="ECO:0007669"/>
    <property type="project" value="UniProtKB-KW"/>
</dbReference>
<dbReference type="KEGG" id="tdl:TDEL_0E04540"/>
<dbReference type="eggNOG" id="KOG2732">
    <property type="taxonomic scope" value="Eukaryota"/>
</dbReference>
<dbReference type="OrthoDB" id="3763at2759"/>
<dbReference type="HOGENOM" id="CLU_021763_1_0_1"/>
<dbReference type="GO" id="GO:0043137">
    <property type="term" value="P:DNA replication, removal of RNA primer"/>
    <property type="evidence" value="ECO:0007669"/>
    <property type="project" value="EnsemblFungi"/>
</dbReference>
<comment type="catalytic activity">
    <reaction evidence="9">
        <text>DNA(n) + a 2'-deoxyribonucleoside 5'-triphosphate = DNA(n+1) + diphosphate</text>
        <dbReference type="Rhea" id="RHEA:22508"/>
        <dbReference type="Rhea" id="RHEA-COMP:17339"/>
        <dbReference type="Rhea" id="RHEA-COMP:17340"/>
        <dbReference type="ChEBI" id="CHEBI:33019"/>
        <dbReference type="ChEBI" id="CHEBI:61560"/>
        <dbReference type="ChEBI" id="CHEBI:173112"/>
        <dbReference type="EC" id="2.7.7.7"/>
    </reaction>
</comment>
<evidence type="ECO:0000256" key="6">
    <source>
        <dbReference type="ARBA" id="ARBA00022705"/>
    </source>
</evidence>
<dbReference type="GO" id="GO:0043625">
    <property type="term" value="C:delta DNA polymerase complex"/>
    <property type="evidence" value="ECO:0007669"/>
    <property type="project" value="EnsemblFungi"/>
</dbReference>
<feature type="domain" description="DNA polymerase delta subunit OB-fold" evidence="11">
    <location>
        <begin position="40"/>
        <end position="177"/>
    </location>
</feature>
<keyword evidence="13" id="KW-1185">Reference proteome</keyword>
<dbReference type="PANTHER" id="PTHR10416:SF0">
    <property type="entry name" value="DNA POLYMERASE DELTA SUBUNIT 2"/>
    <property type="match status" value="1"/>
</dbReference>
<dbReference type="GeneID" id="11500818"/>
<evidence type="ECO:0000256" key="9">
    <source>
        <dbReference type="ARBA" id="ARBA00049244"/>
    </source>
</evidence>
<dbReference type="Gene3D" id="3.60.21.50">
    <property type="match status" value="1"/>
</dbReference>
<keyword evidence="5" id="KW-0548">Nucleotidyltransferase</keyword>
<dbReference type="GO" id="GO:0005829">
    <property type="term" value="C:cytosol"/>
    <property type="evidence" value="ECO:0007669"/>
    <property type="project" value="EnsemblFungi"/>
</dbReference>
<dbReference type="EC" id="2.7.7.7" evidence="3"/>
<dbReference type="AlphaFoldDB" id="G8ZVQ3"/>
<dbReference type="InterPro" id="IPR007185">
    <property type="entry name" value="DNA_pol_a/d/e_bsu"/>
</dbReference>
<comment type="subcellular location">
    <subcellularLocation>
        <location evidence="1">Nucleus</location>
    </subcellularLocation>
</comment>
<evidence type="ECO:0000256" key="4">
    <source>
        <dbReference type="ARBA" id="ARBA00022679"/>
    </source>
</evidence>
<dbReference type="GO" id="GO:0003677">
    <property type="term" value="F:DNA binding"/>
    <property type="evidence" value="ECO:0007669"/>
    <property type="project" value="InterPro"/>
</dbReference>
<accession>G8ZVQ3</accession>
<evidence type="ECO:0000256" key="8">
    <source>
        <dbReference type="ARBA" id="ARBA00023242"/>
    </source>
</evidence>
<evidence type="ECO:0000256" key="7">
    <source>
        <dbReference type="ARBA" id="ARBA00022932"/>
    </source>
</evidence>
<dbReference type="GO" id="GO:0006278">
    <property type="term" value="P:RNA-templated DNA biosynthetic process"/>
    <property type="evidence" value="ECO:0007669"/>
    <property type="project" value="EnsemblFungi"/>
</dbReference>
<keyword evidence="4" id="KW-0808">Transferase</keyword>
<feature type="domain" description="DNA polymerase alpha/delta/epsilon subunit B" evidence="10">
    <location>
        <begin position="201"/>
        <end position="419"/>
    </location>
</feature>
<dbReference type="Pfam" id="PF18018">
    <property type="entry name" value="DNA_pol_D_N"/>
    <property type="match status" value="1"/>
</dbReference>
<evidence type="ECO:0000259" key="10">
    <source>
        <dbReference type="Pfam" id="PF04042"/>
    </source>
</evidence>
<keyword evidence="7" id="KW-0239">DNA-directed DNA polymerase</keyword>
<dbReference type="Pfam" id="PF04042">
    <property type="entry name" value="DNA_pol_E_B"/>
    <property type="match status" value="1"/>
</dbReference>
<dbReference type="EMBL" id="HE616746">
    <property type="protein sequence ID" value="CCE92697.1"/>
    <property type="molecule type" value="Genomic_DNA"/>
</dbReference>